<dbReference type="EMBL" id="FOSW01000013">
    <property type="protein sequence ID" value="SFL55481.1"/>
    <property type="molecule type" value="Genomic_DNA"/>
</dbReference>
<accession>A0A1I4INV4</accession>
<dbReference type="Pfam" id="PF02629">
    <property type="entry name" value="CoA_binding"/>
    <property type="match status" value="1"/>
</dbReference>
<dbReference type="InterPro" id="IPR005811">
    <property type="entry name" value="SUCC_ACL_C"/>
</dbReference>
<dbReference type="Proteomes" id="UP000199152">
    <property type="component" value="Unassembled WGS sequence"/>
</dbReference>
<dbReference type="GO" id="GO:0004775">
    <property type="term" value="F:succinate-CoA ligase (ADP-forming) activity"/>
    <property type="evidence" value="ECO:0007669"/>
    <property type="project" value="TreeGrafter"/>
</dbReference>
<dbReference type="GO" id="GO:0005829">
    <property type="term" value="C:cytosol"/>
    <property type="evidence" value="ECO:0007669"/>
    <property type="project" value="TreeGrafter"/>
</dbReference>
<proteinExistence type="predicted"/>
<dbReference type="Gene3D" id="3.40.50.261">
    <property type="entry name" value="Succinyl-CoA synthetase domains"/>
    <property type="match status" value="2"/>
</dbReference>
<dbReference type="PANTHER" id="PTHR11117:SF24">
    <property type="entry name" value="PROTEIN FDRA"/>
    <property type="match status" value="1"/>
</dbReference>
<dbReference type="STRING" id="504800.SAMN04488085_11350"/>
<gene>
    <name evidence="3" type="ORF">SAMN04488085_11350</name>
</gene>
<dbReference type="SUPFAM" id="SSF52210">
    <property type="entry name" value="Succinyl-CoA synthetase domains"/>
    <property type="match status" value="2"/>
</dbReference>
<dbReference type="InterPro" id="IPR003781">
    <property type="entry name" value="CoA-bd"/>
</dbReference>
<dbReference type="Pfam" id="PF00549">
    <property type="entry name" value="Ligase_CoA"/>
    <property type="match status" value="1"/>
</dbReference>
<sequence>MLCSHVRPNTYQDSLRLMQLSRALADVPGVDRVSVVMGTPANKEMLRNAGLDVDGLDEAGPTDLVIAAGVADAAAAGALVARAHGLLTPRGPRSGRSGPPTVRSLDRAVAVLDDVNLGLVSIPGEYVAGEVDRLLDRGIHAFVFSDNVSIDDEVALKTRAIERGLLVMGPDCGTGCIRGIPLGFVNAVDDGAIGLVGASGTGLQEVMVQIGRLGGGVSHAIGVGGRDLSARVGGVMCLQGLRALDDDVATDVIVLVGKPPARRVRDRVMGLAGGLSKPVVAVLLGDRGSARVDGAVRHARTLEEAARVAVELAGTRAGRPVTPRPEQRWITGLYTGGTLAAEAALLLADSRTGRASGARGHEVIDLGDDAYTRGRPHPMIDPGARNQQIGAVLEDPETAVLLLDVVLGYGAAADPAGALAQAVVEGLAKVQADGRDVAVVASVCGTDDDPQGASGQIRVLEQAGVTVLPSNAAAVRHALALVERRAGAKTPGPAPAEPVRRLLSETPRIVNIGLREFATSPFERGAEIVHLDWRPAAGGDRRVQSLLARLR</sequence>
<dbReference type="GO" id="GO:0006099">
    <property type="term" value="P:tricarboxylic acid cycle"/>
    <property type="evidence" value="ECO:0007669"/>
    <property type="project" value="TreeGrafter"/>
</dbReference>
<dbReference type="RefSeq" id="WP_091327840.1">
    <property type="nucleotide sequence ID" value="NZ_FOSW01000013.1"/>
</dbReference>
<feature type="domain" description="CoA-binding" evidence="2">
    <location>
        <begin position="190"/>
        <end position="281"/>
    </location>
</feature>
<dbReference type="PANTHER" id="PTHR11117">
    <property type="entry name" value="SUCCINYL-COA LIGASE SUBUNIT ALPHA"/>
    <property type="match status" value="1"/>
</dbReference>
<dbReference type="GO" id="GO:0004776">
    <property type="term" value="F:succinate-CoA ligase (GDP-forming) activity"/>
    <property type="evidence" value="ECO:0007669"/>
    <property type="project" value="TreeGrafter"/>
</dbReference>
<evidence type="ECO:0000259" key="1">
    <source>
        <dbReference type="Pfam" id="PF00549"/>
    </source>
</evidence>
<evidence type="ECO:0000313" key="3">
    <source>
        <dbReference type="EMBL" id="SFL55481.1"/>
    </source>
</evidence>
<evidence type="ECO:0000259" key="2">
    <source>
        <dbReference type="Pfam" id="PF02629"/>
    </source>
</evidence>
<dbReference type="InterPro" id="IPR016102">
    <property type="entry name" value="Succinyl-CoA_synth-like"/>
</dbReference>
<dbReference type="OrthoDB" id="5580580at2"/>
<dbReference type="NCBIfam" id="NF004760">
    <property type="entry name" value="PRK06091.1"/>
    <property type="match status" value="1"/>
</dbReference>
<dbReference type="GO" id="GO:0009361">
    <property type="term" value="C:succinate-CoA ligase complex (ADP-forming)"/>
    <property type="evidence" value="ECO:0007669"/>
    <property type="project" value="TreeGrafter"/>
</dbReference>
<feature type="domain" description="ATP-citrate synthase/succinyl-CoA ligase C-terminal" evidence="1">
    <location>
        <begin position="333"/>
        <end position="480"/>
    </location>
</feature>
<dbReference type="Gene3D" id="3.40.50.720">
    <property type="entry name" value="NAD(P)-binding Rossmann-like Domain"/>
    <property type="match status" value="1"/>
</dbReference>
<dbReference type="AlphaFoldDB" id="A0A1I4INV4"/>
<reference evidence="4" key="1">
    <citation type="submission" date="2016-10" db="EMBL/GenBank/DDBJ databases">
        <authorList>
            <person name="Varghese N."/>
            <person name="Submissions S."/>
        </authorList>
    </citation>
    <scope>NUCLEOTIDE SEQUENCE [LARGE SCALE GENOMIC DNA]</scope>
    <source>
        <strain evidence="4">DSM 45317</strain>
    </source>
</reference>
<protein>
    <submittedName>
        <fullName evidence="3">FdrA protein</fullName>
    </submittedName>
</protein>
<name>A0A1I4INV4_9ACTN</name>
<dbReference type="InParanoid" id="A0A1I4INV4"/>
<organism evidence="3 4">
    <name type="scientific">Geodermatophilus ruber</name>
    <dbReference type="NCBI Taxonomy" id="504800"/>
    <lineage>
        <taxon>Bacteria</taxon>
        <taxon>Bacillati</taxon>
        <taxon>Actinomycetota</taxon>
        <taxon>Actinomycetes</taxon>
        <taxon>Geodermatophilales</taxon>
        <taxon>Geodermatophilaceae</taxon>
        <taxon>Geodermatophilus</taxon>
    </lineage>
</organism>
<keyword evidence="4" id="KW-1185">Reference proteome</keyword>
<evidence type="ECO:0000313" key="4">
    <source>
        <dbReference type="Proteomes" id="UP000199152"/>
    </source>
</evidence>